<dbReference type="SMART" id="SM00166">
    <property type="entry name" value="UBX"/>
    <property type="match status" value="1"/>
</dbReference>
<evidence type="ECO:0000256" key="1">
    <source>
        <dbReference type="SAM" id="MobiDB-lite"/>
    </source>
</evidence>
<evidence type="ECO:0000313" key="4">
    <source>
        <dbReference type="Proteomes" id="UP001362899"/>
    </source>
</evidence>
<sequence>MVSVDTFIEITGCSNVDEARQFLEASNGNLEVAISLFYDNGGLAPINPSPEASGSRPLPTPIAPPHQSSRPLRKALVEEMLDEYTQDLVNSASMAPRVNEQPPVYRLKPFFIFSLPLHITDILMGLIYKIPVPRFLNVSQQIQRRLDLTKSGVANVFKDVQSHVLNESYNGAFDKAKGEYKNLAVCLLSEFQEIPESVLENLKKLMDRDDLYLWVGYVSSSEAFRVAQSLHVESFPSIVVISPTPKTANSNVVVMEQIYHWTPSSEPSDLYTKIPIALEDHNPKLLALKLERQNLDFDRSIRKDQDSAYQRSLEADQQRAQEKERKDKWIHRVFTNYDKYTSATFNPEGTTARVSLRLPDGRRVNLKLPETSQIRDIYDIVFAALNSEQRPAELKSDLDETYEGEYGFVLMSTVLRKPVPFSLKNISDEPAVFPSGVLMVDLDDTDL</sequence>
<dbReference type="PANTHER" id="PTHR23322">
    <property type="entry name" value="FAS-ASSOCIATED PROTEIN"/>
    <property type="match status" value="1"/>
</dbReference>
<dbReference type="GO" id="GO:0043130">
    <property type="term" value="F:ubiquitin binding"/>
    <property type="evidence" value="ECO:0007669"/>
    <property type="project" value="TreeGrafter"/>
</dbReference>
<dbReference type="SUPFAM" id="SSF46934">
    <property type="entry name" value="UBA-like"/>
    <property type="match status" value="1"/>
</dbReference>
<accession>A0AAV5RJ55</accession>
<dbReference type="InterPro" id="IPR029071">
    <property type="entry name" value="Ubiquitin-like_domsf"/>
</dbReference>
<dbReference type="PANTHER" id="PTHR23322:SF1">
    <property type="entry name" value="FAS-ASSOCIATED FACTOR 2"/>
    <property type="match status" value="1"/>
</dbReference>
<dbReference type="PROSITE" id="PS50033">
    <property type="entry name" value="UBX"/>
    <property type="match status" value="1"/>
</dbReference>
<dbReference type="SUPFAM" id="SSF54236">
    <property type="entry name" value="Ubiquitin-like"/>
    <property type="match status" value="1"/>
</dbReference>
<name>A0AAV5RJ55_STABA</name>
<dbReference type="AlphaFoldDB" id="A0AAV5RJ55"/>
<dbReference type="EMBL" id="BTGC01000003">
    <property type="protein sequence ID" value="GMM51052.1"/>
    <property type="molecule type" value="Genomic_DNA"/>
</dbReference>
<feature type="region of interest" description="Disordered" evidence="1">
    <location>
        <begin position="48"/>
        <end position="69"/>
    </location>
</feature>
<dbReference type="Gene3D" id="1.10.8.10">
    <property type="entry name" value="DNA helicase RuvA subunit, C-terminal domain"/>
    <property type="match status" value="1"/>
</dbReference>
<dbReference type="GO" id="GO:0005783">
    <property type="term" value="C:endoplasmic reticulum"/>
    <property type="evidence" value="ECO:0007669"/>
    <property type="project" value="TreeGrafter"/>
</dbReference>
<comment type="caution">
    <text evidence="3">The sequence shown here is derived from an EMBL/GenBank/DDBJ whole genome shotgun (WGS) entry which is preliminary data.</text>
</comment>
<protein>
    <submittedName>
        <fullName evidence="3">Ubx3 protein</fullName>
    </submittedName>
</protein>
<proteinExistence type="predicted"/>
<dbReference type="InterPro" id="IPR050730">
    <property type="entry name" value="UBX_domain-protein"/>
</dbReference>
<gene>
    <name evidence="3" type="ORF">DASB73_020100</name>
</gene>
<keyword evidence="4" id="KW-1185">Reference proteome</keyword>
<evidence type="ECO:0000313" key="3">
    <source>
        <dbReference type="EMBL" id="GMM51052.1"/>
    </source>
</evidence>
<feature type="domain" description="UBX" evidence="2">
    <location>
        <begin position="347"/>
        <end position="440"/>
    </location>
</feature>
<evidence type="ECO:0000259" key="2">
    <source>
        <dbReference type="PROSITE" id="PS50033"/>
    </source>
</evidence>
<dbReference type="InterPro" id="IPR001012">
    <property type="entry name" value="UBX_dom"/>
</dbReference>
<dbReference type="Proteomes" id="UP001362899">
    <property type="component" value="Unassembled WGS sequence"/>
</dbReference>
<dbReference type="InterPro" id="IPR009060">
    <property type="entry name" value="UBA-like_sf"/>
</dbReference>
<dbReference type="GO" id="GO:0036503">
    <property type="term" value="P:ERAD pathway"/>
    <property type="evidence" value="ECO:0007669"/>
    <property type="project" value="TreeGrafter"/>
</dbReference>
<dbReference type="Gene3D" id="3.10.20.90">
    <property type="entry name" value="Phosphatidylinositol 3-kinase Catalytic Subunit, Chain A, domain 1"/>
    <property type="match status" value="1"/>
</dbReference>
<dbReference type="Pfam" id="PF00789">
    <property type="entry name" value="UBX"/>
    <property type="match status" value="1"/>
</dbReference>
<dbReference type="Pfam" id="PF14555">
    <property type="entry name" value="UBA_4"/>
    <property type="match status" value="1"/>
</dbReference>
<organism evidence="3 4">
    <name type="scientific">Starmerella bacillaris</name>
    <name type="common">Yeast</name>
    <name type="synonym">Candida zemplinina</name>
    <dbReference type="NCBI Taxonomy" id="1247836"/>
    <lineage>
        <taxon>Eukaryota</taxon>
        <taxon>Fungi</taxon>
        <taxon>Dikarya</taxon>
        <taxon>Ascomycota</taxon>
        <taxon>Saccharomycotina</taxon>
        <taxon>Dipodascomycetes</taxon>
        <taxon>Dipodascales</taxon>
        <taxon>Trichomonascaceae</taxon>
        <taxon>Starmerella</taxon>
    </lineage>
</organism>
<reference evidence="3 4" key="1">
    <citation type="journal article" date="2023" name="Elife">
        <title>Identification of key yeast species and microbe-microbe interactions impacting larval growth of Drosophila in the wild.</title>
        <authorList>
            <person name="Mure A."/>
            <person name="Sugiura Y."/>
            <person name="Maeda R."/>
            <person name="Honda K."/>
            <person name="Sakurai N."/>
            <person name="Takahashi Y."/>
            <person name="Watada M."/>
            <person name="Katoh T."/>
            <person name="Gotoh A."/>
            <person name="Gotoh Y."/>
            <person name="Taniguchi I."/>
            <person name="Nakamura K."/>
            <person name="Hayashi T."/>
            <person name="Katayama T."/>
            <person name="Uemura T."/>
            <person name="Hattori Y."/>
        </authorList>
    </citation>
    <scope>NUCLEOTIDE SEQUENCE [LARGE SCALE GENOMIC DNA]</scope>
    <source>
        <strain evidence="3 4">SB-73</strain>
    </source>
</reference>